<dbReference type="InterPro" id="IPR031636">
    <property type="entry name" value="PknG_TPR"/>
</dbReference>
<evidence type="ECO:0000256" key="6">
    <source>
        <dbReference type="ARBA" id="ARBA00022840"/>
    </source>
</evidence>
<keyword evidence="12" id="KW-1185">Reference proteome</keyword>
<keyword evidence="6" id="KW-0067">ATP-binding</keyword>
<dbReference type="InterPro" id="IPR008271">
    <property type="entry name" value="Ser/Thr_kinase_AS"/>
</dbReference>
<evidence type="ECO:0000256" key="8">
    <source>
        <dbReference type="ARBA" id="ARBA00048679"/>
    </source>
</evidence>
<dbReference type="PANTHER" id="PTHR24363:SF0">
    <property type="entry name" value="SERINE_THREONINE KINASE LIKE DOMAIN CONTAINING 1"/>
    <property type="match status" value="1"/>
</dbReference>
<accession>A0A540R5S3</accession>
<feature type="compositionally biased region" description="Basic and acidic residues" evidence="9">
    <location>
        <begin position="1"/>
        <end position="12"/>
    </location>
</feature>
<dbReference type="InterPro" id="IPR000719">
    <property type="entry name" value="Prot_kinase_dom"/>
</dbReference>
<dbReference type="SUPFAM" id="SSF56112">
    <property type="entry name" value="Protein kinase-like (PK-like)"/>
    <property type="match status" value="1"/>
</dbReference>
<dbReference type="CDD" id="cd14014">
    <property type="entry name" value="STKc_PknB_like"/>
    <property type="match status" value="1"/>
</dbReference>
<dbReference type="GO" id="GO:0004674">
    <property type="term" value="F:protein serine/threonine kinase activity"/>
    <property type="evidence" value="ECO:0007669"/>
    <property type="project" value="UniProtKB-KW"/>
</dbReference>
<keyword evidence="2 11" id="KW-0723">Serine/threonine-protein kinase</keyword>
<dbReference type="PANTHER" id="PTHR24363">
    <property type="entry name" value="SERINE/THREONINE PROTEIN KINASE"/>
    <property type="match status" value="1"/>
</dbReference>
<dbReference type="EMBL" id="VHIR01000013">
    <property type="protein sequence ID" value="TQE43078.1"/>
    <property type="molecule type" value="Genomic_DNA"/>
</dbReference>
<evidence type="ECO:0000259" key="10">
    <source>
        <dbReference type="PROSITE" id="PS50011"/>
    </source>
</evidence>
<name>A0A540R5S3_9CORY</name>
<feature type="region of interest" description="Disordered" evidence="9">
    <location>
        <begin position="138"/>
        <end position="157"/>
    </location>
</feature>
<evidence type="ECO:0000256" key="4">
    <source>
        <dbReference type="ARBA" id="ARBA00022741"/>
    </source>
</evidence>
<protein>
    <recommendedName>
        <fullName evidence="1">non-specific serine/threonine protein kinase</fullName>
        <ecNumber evidence="1">2.7.11.1</ecNumber>
    </recommendedName>
</protein>
<dbReference type="InterPro" id="IPR011990">
    <property type="entry name" value="TPR-like_helical_dom_sf"/>
</dbReference>
<evidence type="ECO:0000256" key="3">
    <source>
        <dbReference type="ARBA" id="ARBA00022679"/>
    </source>
</evidence>
<reference evidence="11 12" key="1">
    <citation type="submission" date="2019-06" db="EMBL/GenBank/DDBJ databases">
        <title>Draft genome of C. phoceense Strain 272.</title>
        <authorList>
            <person name="Pacheco L.G.C."/>
            <person name="Barberis C.M."/>
            <person name="Almuzara M.N."/>
            <person name="Traglia G.M."/>
            <person name="Santos C.S."/>
            <person name="Rocha D.J.P.G."/>
            <person name="Aguiar E.R.G.R."/>
            <person name="Vay C.A."/>
        </authorList>
    </citation>
    <scope>NUCLEOTIDE SEQUENCE [LARGE SCALE GENOMIC DNA]</scope>
    <source>
        <strain evidence="11 12">272</strain>
    </source>
</reference>
<dbReference type="AlphaFoldDB" id="A0A540R5S3"/>
<evidence type="ECO:0000256" key="2">
    <source>
        <dbReference type="ARBA" id="ARBA00022527"/>
    </source>
</evidence>
<dbReference type="Proteomes" id="UP000318080">
    <property type="component" value="Unassembled WGS sequence"/>
</dbReference>
<gene>
    <name evidence="11" type="ORF">EJK80_09400</name>
</gene>
<dbReference type="Gene3D" id="1.10.510.10">
    <property type="entry name" value="Transferase(Phosphotransferase) domain 1"/>
    <property type="match status" value="1"/>
</dbReference>
<dbReference type="SMART" id="SM00220">
    <property type="entry name" value="S_TKc"/>
    <property type="match status" value="1"/>
</dbReference>
<keyword evidence="4" id="KW-0547">Nucleotide-binding</keyword>
<dbReference type="Gene3D" id="3.30.200.20">
    <property type="entry name" value="Phosphorylase Kinase, domain 1"/>
    <property type="match status" value="1"/>
</dbReference>
<evidence type="ECO:0000256" key="5">
    <source>
        <dbReference type="ARBA" id="ARBA00022777"/>
    </source>
</evidence>
<feature type="compositionally biased region" description="Acidic residues" evidence="9">
    <location>
        <begin position="58"/>
        <end position="71"/>
    </location>
</feature>
<dbReference type="PROSITE" id="PS50011">
    <property type="entry name" value="PROTEIN_KINASE_DOM"/>
    <property type="match status" value="1"/>
</dbReference>
<evidence type="ECO:0000313" key="12">
    <source>
        <dbReference type="Proteomes" id="UP000318080"/>
    </source>
</evidence>
<comment type="caution">
    <text evidence="11">The sequence shown here is derived from an EMBL/GenBank/DDBJ whole genome shotgun (WGS) entry which is preliminary data.</text>
</comment>
<proteinExistence type="predicted"/>
<dbReference type="Pfam" id="PF00069">
    <property type="entry name" value="Pkinase"/>
    <property type="match status" value="1"/>
</dbReference>
<feature type="domain" description="Protein kinase" evidence="10">
    <location>
        <begin position="167"/>
        <end position="435"/>
    </location>
</feature>
<dbReference type="Gene3D" id="1.25.40.10">
    <property type="entry name" value="Tetratricopeptide repeat domain"/>
    <property type="match status" value="2"/>
</dbReference>
<keyword evidence="5 11" id="KW-0418">Kinase</keyword>
<evidence type="ECO:0000313" key="11">
    <source>
        <dbReference type="EMBL" id="TQE43078.1"/>
    </source>
</evidence>
<evidence type="ECO:0000256" key="7">
    <source>
        <dbReference type="ARBA" id="ARBA00047899"/>
    </source>
</evidence>
<organism evidence="11 12">
    <name type="scientific">Corynebacterium phoceense</name>
    <dbReference type="NCBI Taxonomy" id="1686286"/>
    <lineage>
        <taxon>Bacteria</taxon>
        <taxon>Bacillati</taxon>
        <taxon>Actinomycetota</taxon>
        <taxon>Actinomycetes</taxon>
        <taxon>Mycobacteriales</taxon>
        <taxon>Corynebacteriaceae</taxon>
        <taxon>Corynebacterium</taxon>
    </lineage>
</organism>
<sequence length="815" mass="89916">MTDRDHPSHDEPQPTEAVPYDPFADDTAATGPATQAVAYDPFADDEDTGTTAVAFDPFADDEDDAGSTEEDAAIAALIESMTNLRPGGAAAKGASASSLTPSERDKALMTFRERRAAARTEREVADGMVRLPFVVPTDPHDALREPEDNGKTPPPQLGPGDMIAGQYEILGVIAHGGMGWIYLAKDHVVSERIVVLKGMQSHKNADETDAARAEREFLADITHPGIVKIFNFVDDARVPGGFIVMEYVGGPSLRARRNLQDGGLLPIDIAIAYILEVLPALDYLHARGVVYNDLKPDNIIVTEDQVKLIDLGAVSGIGSYGFIYGTKGFQAPEVATAGPSVASDIYTVGRTLAALTLRLPRDENNIYLPGVPSPTDEPVLRHYLSYYRLLLRATHPDPAQRFTDITELRTQLYGVLREVIAVRDGIQHPAQHSLFSPQRTTFGTKHLVFRTDQLIDGIDRTVRITSPEVASALPTPLLDRSDIGAPLLQGYSYTEPQEALETLRQAMQTPEYKTSVEIPFGVVRSMIDLGFIGQARAWLDSIHATHGDNWRFHWFSGVTELLLDRYVQAQKHFSHVLTILPGEPAPKLAIAAVNELILQQLGYHETALLPAEIARAVSGLHTSLAALPNETFEEHPGIWEHITEDPTMLRFNSLRLYAVVWATNPTTVSSAFGLARQLRTEHQVELAVATLDAVPNASRHHRMARLTTILQLIMQGLTESRVRRAARRLEEIPTNEPRFLQIKVAVISAGLNFLREKHLERAASPNDLFEYAFTQRGLQYGLADTLRTLARQAPFSRHRYALVDLANQVRPITMF</sequence>
<dbReference type="InterPro" id="IPR011009">
    <property type="entry name" value="Kinase-like_dom_sf"/>
</dbReference>
<dbReference type="SUPFAM" id="SSF48452">
    <property type="entry name" value="TPR-like"/>
    <property type="match status" value="1"/>
</dbReference>
<dbReference type="FunFam" id="1.10.510.10:FF:000306">
    <property type="entry name" value="Serine/threonine protein kinase"/>
    <property type="match status" value="1"/>
</dbReference>
<evidence type="ECO:0000256" key="9">
    <source>
        <dbReference type="SAM" id="MobiDB-lite"/>
    </source>
</evidence>
<evidence type="ECO:0000256" key="1">
    <source>
        <dbReference type="ARBA" id="ARBA00012513"/>
    </source>
</evidence>
<dbReference type="GO" id="GO:0005524">
    <property type="term" value="F:ATP binding"/>
    <property type="evidence" value="ECO:0007669"/>
    <property type="project" value="UniProtKB-KW"/>
</dbReference>
<comment type="catalytic activity">
    <reaction evidence="8">
        <text>L-seryl-[protein] + ATP = O-phospho-L-seryl-[protein] + ADP + H(+)</text>
        <dbReference type="Rhea" id="RHEA:17989"/>
        <dbReference type="Rhea" id="RHEA-COMP:9863"/>
        <dbReference type="Rhea" id="RHEA-COMP:11604"/>
        <dbReference type="ChEBI" id="CHEBI:15378"/>
        <dbReference type="ChEBI" id="CHEBI:29999"/>
        <dbReference type="ChEBI" id="CHEBI:30616"/>
        <dbReference type="ChEBI" id="CHEBI:83421"/>
        <dbReference type="ChEBI" id="CHEBI:456216"/>
        <dbReference type="EC" id="2.7.11.1"/>
    </reaction>
</comment>
<dbReference type="EC" id="2.7.11.1" evidence="1"/>
<dbReference type="Pfam" id="PF16918">
    <property type="entry name" value="PknG_TPR"/>
    <property type="match status" value="1"/>
</dbReference>
<keyword evidence="3" id="KW-0808">Transferase</keyword>
<comment type="catalytic activity">
    <reaction evidence="7">
        <text>L-threonyl-[protein] + ATP = O-phospho-L-threonyl-[protein] + ADP + H(+)</text>
        <dbReference type="Rhea" id="RHEA:46608"/>
        <dbReference type="Rhea" id="RHEA-COMP:11060"/>
        <dbReference type="Rhea" id="RHEA-COMP:11605"/>
        <dbReference type="ChEBI" id="CHEBI:15378"/>
        <dbReference type="ChEBI" id="CHEBI:30013"/>
        <dbReference type="ChEBI" id="CHEBI:30616"/>
        <dbReference type="ChEBI" id="CHEBI:61977"/>
        <dbReference type="ChEBI" id="CHEBI:456216"/>
        <dbReference type="EC" id="2.7.11.1"/>
    </reaction>
</comment>
<dbReference type="PROSITE" id="PS00108">
    <property type="entry name" value="PROTEIN_KINASE_ST"/>
    <property type="match status" value="1"/>
</dbReference>
<feature type="compositionally biased region" description="Basic and acidic residues" evidence="9">
    <location>
        <begin position="138"/>
        <end position="150"/>
    </location>
</feature>
<feature type="region of interest" description="Disordered" evidence="9">
    <location>
        <begin position="1"/>
        <end position="71"/>
    </location>
</feature>
<dbReference type="RefSeq" id="WP_066492861.1">
    <property type="nucleotide sequence ID" value="NZ_JADPQA010000001.1"/>
</dbReference>